<dbReference type="EMBL" id="KI296903">
    <property type="protein sequence ID" value="ESA00869.1"/>
    <property type="molecule type" value="Genomic_DNA"/>
</dbReference>
<protein>
    <recommendedName>
        <fullName evidence="1">Reverse transcriptase domain-containing protein</fullName>
    </recommendedName>
</protein>
<dbReference type="PROSITE" id="PS50878">
    <property type="entry name" value="RT_POL"/>
    <property type="match status" value="1"/>
</dbReference>
<evidence type="ECO:0000313" key="2">
    <source>
        <dbReference type="EMBL" id="ESA00869.1"/>
    </source>
</evidence>
<dbReference type="HOGENOM" id="CLU_2400837_0_0_1"/>
<reference evidence="2" key="1">
    <citation type="submission" date="2013-07" db="EMBL/GenBank/DDBJ databases">
        <title>The genome of an arbuscular mycorrhizal fungus provides insights into the evolution of the oldest plant symbiosis.</title>
        <authorList>
            <consortium name="DOE Joint Genome Institute"/>
            <person name="Tisserant E."/>
            <person name="Malbreil M."/>
            <person name="Kuo A."/>
            <person name="Kohler A."/>
            <person name="Symeonidi A."/>
            <person name="Balestrini R."/>
            <person name="Charron P."/>
            <person name="Duensing N."/>
            <person name="Frei-dit-Frey N."/>
            <person name="Gianinazzi-Pearson V."/>
            <person name="Gilbert B."/>
            <person name="Handa Y."/>
            <person name="Hijri M."/>
            <person name="Kaul R."/>
            <person name="Kawaguchi M."/>
            <person name="Krajinski F."/>
            <person name="Lammers P."/>
            <person name="Lapierre D."/>
            <person name="Masclaux F.G."/>
            <person name="Murat C."/>
            <person name="Morin E."/>
            <person name="Ndikumana S."/>
            <person name="Pagni M."/>
            <person name="Petitpierre D."/>
            <person name="Requena N."/>
            <person name="Rosikiewicz P."/>
            <person name="Riley R."/>
            <person name="Saito K."/>
            <person name="San Clemente H."/>
            <person name="Shapiro H."/>
            <person name="van Tuinen D."/>
            <person name="Becard G."/>
            <person name="Bonfante P."/>
            <person name="Paszkowski U."/>
            <person name="Shachar-Hill Y."/>
            <person name="Young J.P."/>
            <person name="Sanders I.R."/>
            <person name="Henrissat B."/>
            <person name="Rensing S.A."/>
            <person name="Grigoriev I.V."/>
            <person name="Corradi N."/>
            <person name="Roux C."/>
            <person name="Martin F."/>
        </authorList>
    </citation>
    <scope>NUCLEOTIDE SEQUENCE</scope>
    <source>
        <strain evidence="2">DAOM 197198</strain>
    </source>
</reference>
<feature type="domain" description="Reverse transcriptase" evidence="1">
    <location>
        <begin position="1"/>
        <end position="93"/>
    </location>
</feature>
<evidence type="ECO:0000259" key="1">
    <source>
        <dbReference type="PROSITE" id="PS50878"/>
    </source>
</evidence>
<organism evidence="2">
    <name type="scientific">Rhizophagus irregularis (strain DAOM 181602 / DAOM 197198 / MUCL 43194)</name>
    <name type="common">Arbuscular mycorrhizal fungus</name>
    <name type="synonym">Glomus intraradices</name>
    <dbReference type="NCBI Taxonomy" id="747089"/>
    <lineage>
        <taxon>Eukaryota</taxon>
        <taxon>Fungi</taxon>
        <taxon>Fungi incertae sedis</taxon>
        <taxon>Mucoromycota</taxon>
        <taxon>Glomeromycotina</taxon>
        <taxon>Glomeromycetes</taxon>
        <taxon>Glomerales</taxon>
        <taxon>Glomeraceae</taxon>
        <taxon>Rhizophagus</taxon>
    </lineage>
</organism>
<accession>U9SY41</accession>
<dbReference type="InterPro" id="IPR000477">
    <property type="entry name" value="RT_dom"/>
</dbReference>
<gene>
    <name evidence="2" type="ORF">GLOINDRAFT_8085</name>
</gene>
<sequence>MDISKVYDSVSSIMLEKNLGRLKLPTKLINISYCKQRSYDVRDGLDQGEIWSPILWRIFYDVSLTRLELVRNEVCYRIEVRYKDDVRSSDEKK</sequence>
<proteinExistence type="predicted"/>
<dbReference type="AlphaFoldDB" id="U9SY41"/>
<name>U9SY41_RHIID</name>